<organism evidence="5 6">
    <name type="scientific">Phaeoacremonium minimum (strain UCR-PA7)</name>
    <name type="common">Esca disease fungus</name>
    <name type="synonym">Togninia minima</name>
    <dbReference type="NCBI Taxonomy" id="1286976"/>
    <lineage>
        <taxon>Eukaryota</taxon>
        <taxon>Fungi</taxon>
        <taxon>Dikarya</taxon>
        <taxon>Ascomycota</taxon>
        <taxon>Pezizomycotina</taxon>
        <taxon>Sordariomycetes</taxon>
        <taxon>Sordariomycetidae</taxon>
        <taxon>Togniniales</taxon>
        <taxon>Togniniaceae</taxon>
        <taxon>Phaeoacremonium</taxon>
    </lineage>
</organism>
<name>R8BVJ7_PHAM7</name>
<keyword evidence="1 2" id="KW-0694">RNA-binding</keyword>
<keyword evidence="6" id="KW-1185">Reference proteome</keyword>
<dbReference type="KEGG" id="tmn:UCRPA7_1096"/>
<dbReference type="Proteomes" id="UP000014074">
    <property type="component" value="Unassembled WGS sequence"/>
</dbReference>
<dbReference type="CDD" id="cd00590">
    <property type="entry name" value="RRM_SF"/>
    <property type="match status" value="1"/>
</dbReference>
<reference evidence="6" key="1">
    <citation type="journal article" date="2013" name="Genome Announc.">
        <title>Draft genome sequence of the ascomycete Phaeoacremonium aleophilum strain UCR-PA7, a causal agent of the esca disease complex in grapevines.</title>
        <authorList>
            <person name="Blanco-Ulate B."/>
            <person name="Rolshausen P."/>
            <person name="Cantu D."/>
        </authorList>
    </citation>
    <scope>NUCLEOTIDE SEQUENCE [LARGE SCALE GENOMIC DNA]</scope>
    <source>
        <strain evidence="6">UCR-PA7</strain>
    </source>
</reference>
<dbReference type="PANTHER" id="PTHR48027">
    <property type="entry name" value="HETEROGENEOUS NUCLEAR RIBONUCLEOPROTEIN 87F-RELATED"/>
    <property type="match status" value="1"/>
</dbReference>
<dbReference type="Pfam" id="PF00076">
    <property type="entry name" value="RRM_1"/>
    <property type="match status" value="2"/>
</dbReference>
<dbReference type="HOGENOM" id="CLU_012062_15_0_1"/>
<dbReference type="GeneID" id="19321212"/>
<evidence type="ECO:0000256" key="1">
    <source>
        <dbReference type="ARBA" id="ARBA00022884"/>
    </source>
</evidence>
<protein>
    <submittedName>
        <fullName evidence="5">Putative nucleic acid-binding protein</fullName>
    </submittedName>
</protein>
<accession>R8BVJ7</accession>
<dbReference type="InterPro" id="IPR012677">
    <property type="entry name" value="Nucleotide-bd_a/b_plait_sf"/>
</dbReference>
<dbReference type="SMART" id="SM00360">
    <property type="entry name" value="RRM"/>
    <property type="match status" value="2"/>
</dbReference>
<dbReference type="AlphaFoldDB" id="R8BVJ7"/>
<dbReference type="SUPFAM" id="SSF54928">
    <property type="entry name" value="RNA-binding domain, RBD"/>
    <property type="match status" value="1"/>
</dbReference>
<feature type="region of interest" description="Disordered" evidence="3">
    <location>
        <begin position="229"/>
        <end position="250"/>
    </location>
</feature>
<gene>
    <name evidence="5" type="ORF">UCRPA7_1096</name>
</gene>
<proteinExistence type="predicted"/>
<evidence type="ECO:0000256" key="3">
    <source>
        <dbReference type="SAM" id="MobiDB-lite"/>
    </source>
</evidence>
<dbReference type="Gene3D" id="3.30.70.330">
    <property type="match status" value="2"/>
</dbReference>
<dbReference type="InterPro" id="IPR035979">
    <property type="entry name" value="RBD_domain_sf"/>
</dbReference>
<dbReference type="PROSITE" id="PS50102">
    <property type="entry name" value="RRM"/>
    <property type="match status" value="2"/>
</dbReference>
<feature type="domain" description="RRM" evidence="4">
    <location>
        <begin position="152"/>
        <end position="230"/>
    </location>
</feature>
<feature type="region of interest" description="Disordered" evidence="3">
    <location>
        <begin position="1"/>
        <end position="54"/>
    </location>
</feature>
<dbReference type="EMBL" id="KB932834">
    <property type="protein sequence ID" value="EOO03401.1"/>
    <property type="molecule type" value="Genomic_DNA"/>
</dbReference>
<evidence type="ECO:0000256" key="2">
    <source>
        <dbReference type="PROSITE-ProRule" id="PRU00176"/>
    </source>
</evidence>
<dbReference type="InterPro" id="IPR052462">
    <property type="entry name" value="SLIRP/GR-RBP-like"/>
</dbReference>
<dbReference type="eggNOG" id="KOG0110">
    <property type="taxonomic scope" value="Eukaryota"/>
</dbReference>
<dbReference type="OrthoDB" id="6730379at2759"/>
<dbReference type="InterPro" id="IPR000504">
    <property type="entry name" value="RRM_dom"/>
</dbReference>
<sequence length="250" mass="27875">MKMSSANDVEDVADKKIIDEAVQSVSEGEASPEESQRFDSEGVDSSAGSKKKEDSHLETPYGLFVRNMVFEANESHLKEAFEKYGEVAHTSIARDGRGLSKGFGFVWFTKEDAMKTAIAEADGSFWHGRRIMVAPRVKTLSRMSNPRSVPSQSIFIGNIPYETTDSELNRLFSELENVTDVRVAVDRTTGWPRGFAHADFADVESAQRAMARLQNMTLGGRRLRLDFAEGNSRRKRPQLSDTPPEFTAES</sequence>
<dbReference type="GO" id="GO:0003723">
    <property type="term" value="F:RNA binding"/>
    <property type="evidence" value="ECO:0007669"/>
    <property type="project" value="UniProtKB-UniRule"/>
</dbReference>
<evidence type="ECO:0000259" key="4">
    <source>
        <dbReference type="PROSITE" id="PS50102"/>
    </source>
</evidence>
<feature type="domain" description="RRM" evidence="4">
    <location>
        <begin position="61"/>
        <end position="138"/>
    </location>
</feature>
<dbReference type="RefSeq" id="XP_007911876.1">
    <property type="nucleotide sequence ID" value="XM_007913685.1"/>
</dbReference>
<evidence type="ECO:0000313" key="6">
    <source>
        <dbReference type="Proteomes" id="UP000014074"/>
    </source>
</evidence>
<evidence type="ECO:0000313" key="5">
    <source>
        <dbReference type="EMBL" id="EOO03401.1"/>
    </source>
</evidence>